<accession>A0A9N9HV21</accession>
<sequence length="104" mass="12460">NRLESLQQAFLENNNKPFSKRSVIMFRDFSQLPPVLDLLMYTKVLRDSLSNNGLAAYILFKEVYKLDVVQRQFRNSQEQQDFRFLLLRLRDRESTLADWRTLTT</sequence>
<evidence type="ECO:0000313" key="2">
    <source>
        <dbReference type="Proteomes" id="UP000789375"/>
    </source>
</evidence>
<organism evidence="1 2">
    <name type="scientific">Funneliformis mosseae</name>
    <name type="common">Endomycorrhizal fungus</name>
    <name type="synonym">Glomus mosseae</name>
    <dbReference type="NCBI Taxonomy" id="27381"/>
    <lineage>
        <taxon>Eukaryota</taxon>
        <taxon>Fungi</taxon>
        <taxon>Fungi incertae sedis</taxon>
        <taxon>Mucoromycota</taxon>
        <taxon>Glomeromycotina</taxon>
        <taxon>Glomeromycetes</taxon>
        <taxon>Glomerales</taxon>
        <taxon>Glomeraceae</taxon>
        <taxon>Funneliformis</taxon>
    </lineage>
</organism>
<comment type="caution">
    <text evidence="1">The sequence shown here is derived from an EMBL/GenBank/DDBJ whole genome shotgun (WGS) entry which is preliminary data.</text>
</comment>
<feature type="non-terminal residue" evidence="1">
    <location>
        <position position="104"/>
    </location>
</feature>
<protein>
    <submittedName>
        <fullName evidence="1">7628_t:CDS:1</fullName>
    </submittedName>
</protein>
<gene>
    <name evidence="1" type="ORF">FMOSSE_LOCUS14096</name>
</gene>
<dbReference type="EMBL" id="CAJVPP010009846">
    <property type="protein sequence ID" value="CAG8707285.1"/>
    <property type="molecule type" value="Genomic_DNA"/>
</dbReference>
<dbReference type="AlphaFoldDB" id="A0A9N9HV21"/>
<keyword evidence="2" id="KW-1185">Reference proteome</keyword>
<reference evidence="1" key="1">
    <citation type="submission" date="2021-06" db="EMBL/GenBank/DDBJ databases">
        <authorList>
            <person name="Kallberg Y."/>
            <person name="Tangrot J."/>
            <person name="Rosling A."/>
        </authorList>
    </citation>
    <scope>NUCLEOTIDE SEQUENCE</scope>
    <source>
        <strain evidence="1">87-6 pot B 2015</strain>
    </source>
</reference>
<name>A0A9N9HV21_FUNMO</name>
<proteinExistence type="predicted"/>
<evidence type="ECO:0000313" key="1">
    <source>
        <dbReference type="EMBL" id="CAG8707285.1"/>
    </source>
</evidence>
<dbReference type="Proteomes" id="UP000789375">
    <property type="component" value="Unassembled WGS sequence"/>
</dbReference>